<dbReference type="InterPro" id="IPR014721">
    <property type="entry name" value="Ribsml_uS5_D2-typ_fold_subgr"/>
</dbReference>
<evidence type="ECO:0000259" key="11">
    <source>
        <dbReference type="PROSITE" id="PS50881"/>
    </source>
</evidence>
<gene>
    <name evidence="12" type="ORF">Mia14_0077</name>
</gene>
<name>A0A218NLR6_9ARCH</name>
<evidence type="ECO:0000256" key="4">
    <source>
        <dbReference type="ARBA" id="ARBA00022980"/>
    </source>
</evidence>
<evidence type="ECO:0000256" key="1">
    <source>
        <dbReference type="ARBA" id="ARBA00008945"/>
    </source>
</evidence>
<dbReference type="NCBIfam" id="NF003125">
    <property type="entry name" value="PRK04044.1"/>
    <property type="match status" value="1"/>
</dbReference>
<dbReference type="GeneID" id="33313637"/>
<dbReference type="EMBL" id="CP019964">
    <property type="protein sequence ID" value="ASI13420.1"/>
    <property type="molecule type" value="Genomic_DNA"/>
</dbReference>
<dbReference type="OrthoDB" id="38155at2157"/>
<dbReference type="Pfam" id="PF00333">
    <property type="entry name" value="Ribosomal_S5"/>
    <property type="match status" value="1"/>
</dbReference>
<dbReference type="NCBIfam" id="TIGR01020">
    <property type="entry name" value="uS5_euk_arch"/>
    <property type="match status" value="1"/>
</dbReference>
<dbReference type="InterPro" id="IPR047866">
    <property type="entry name" value="Ribosomal_uS5_arc"/>
</dbReference>
<dbReference type="KEGG" id="marh:Mia14_0077"/>
<evidence type="ECO:0000256" key="10">
    <source>
        <dbReference type="RuleBase" id="RU003823"/>
    </source>
</evidence>
<dbReference type="InterPro" id="IPR013810">
    <property type="entry name" value="Ribosomal_uS5_N"/>
</dbReference>
<organism evidence="12 13">
    <name type="scientific">Candidatus Mancarchaeum acidiphilum</name>
    <dbReference type="NCBI Taxonomy" id="1920749"/>
    <lineage>
        <taxon>Archaea</taxon>
        <taxon>Candidatus Micrarchaeota</taxon>
        <taxon>Candidatus Mancarchaeum</taxon>
    </lineage>
</organism>
<sequence length="230" mass="25424">MAFRRRNNRDNESDLVNLEEWAPKTQLGKDVKEKKVTSIEQIFNAGKKIEEIEIVYSLLPNMKSEVIDISSVQRMTKNNRKQKFRVTVVVGDMRGHVGVGSAKDIEVKKAIDNATKNAKMNVIPVVLGCGSWQCTCGTSHSLPFNAVGKCGSVEVTLKPAPRGLGIVASAPVKKMLELAGVKDIWSFSRGRTRSKYNTLLAVQRAFESTISMKNLTPEEVAYKPQAAESE</sequence>
<evidence type="ECO:0000256" key="7">
    <source>
        <dbReference type="ARBA" id="ARBA00035255"/>
    </source>
</evidence>
<dbReference type="InterPro" id="IPR020568">
    <property type="entry name" value="Ribosomal_Su5_D2-typ_SF"/>
</dbReference>
<accession>A0A218NLR6</accession>
<keyword evidence="5 9" id="KW-0687">Ribonucleoprotein</keyword>
<comment type="subunit">
    <text evidence="6">Part of the 30S ribosomal subunit. Contacts protein S4.</text>
</comment>
<dbReference type="RefSeq" id="WP_088819590.1">
    <property type="nucleotide sequence ID" value="NZ_CP019964.1"/>
</dbReference>
<feature type="domain" description="S5 DRBM" evidence="11">
    <location>
        <begin position="62"/>
        <end position="125"/>
    </location>
</feature>
<comment type="similarity">
    <text evidence="1 10">Belongs to the universal ribosomal protein uS5 family.</text>
</comment>
<dbReference type="Gene3D" id="3.30.230.10">
    <property type="match status" value="1"/>
</dbReference>
<dbReference type="Proteomes" id="UP000197679">
    <property type="component" value="Chromosome"/>
</dbReference>
<dbReference type="InterPro" id="IPR005711">
    <property type="entry name" value="Ribosomal_uS5_euk/arc"/>
</dbReference>
<dbReference type="PROSITE" id="PS50881">
    <property type="entry name" value="S5_DSRBD"/>
    <property type="match status" value="1"/>
</dbReference>
<keyword evidence="13" id="KW-1185">Reference proteome</keyword>
<evidence type="ECO:0000256" key="5">
    <source>
        <dbReference type="ARBA" id="ARBA00023274"/>
    </source>
</evidence>
<evidence type="ECO:0000256" key="3">
    <source>
        <dbReference type="ARBA" id="ARBA00022884"/>
    </source>
</evidence>
<dbReference type="GO" id="GO:0003735">
    <property type="term" value="F:structural constituent of ribosome"/>
    <property type="evidence" value="ECO:0007669"/>
    <property type="project" value="UniProtKB-UniRule"/>
</dbReference>
<evidence type="ECO:0000256" key="9">
    <source>
        <dbReference type="PROSITE-ProRule" id="PRU00268"/>
    </source>
</evidence>
<keyword evidence="2" id="KW-0699">rRNA-binding</keyword>
<keyword evidence="4 9" id="KW-0689">Ribosomal protein</keyword>
<evidence type="ECO:0000313" key="13">
    <source>
        <dbReference type="Proteomes" id="UP000197679"/>
    </source>
</evidence>
<evidence type="ECO:0000313" key="12">
    <source>
        <dbReference type="EMBL" id="ASI13420.1"/>
    </source>
</evidence>
<dbReference type="PANTHER" id="PTHR13718">
    <property type="entry name" value="RIBOSOMAL S SUBUNIT"/>
    <property type="match status" value="1"/>
</dbReference>
<dbReference type="Gene3D" id="3.30.160.20">
    <property type="match status" value="1"/>
</dbReference>
<dbReference type="SUPFAM" id="SSF54211">
    <property type="entry name" value="Ribosomal protein S5 domain 2-like"/>
    <property type="match status" value="1"/>
</dbReference>
<dbReference type="SUPFAM" id="SSF54768">
    <property type="entry name" value="dsRNA-binding domain-like"/>
    <property type="match status" value="1"/>
</dbReference>
<dbReference type="Pfam" id="PF03719">
    <property type="entry name" value="Ribosomal_S5_C"/>
    <property type="match status" value="1"/>
</dbReference>
<proteinExistence type="inferred from homology"/>
<dbReference type="FunFam" id="3.30.230.10:FF:000004">
    <property type="entry name" value="40S ribosomal protein S2"/>
    <property type="match status" value="1"/>
</dbReference>
<dbReference type="PANTHER" id="PTHR13718:SF4">
    <property type="entry name" value="40S RIBOSOMAL PROTEIN S2"/>
    <property type="match status" value="1"/>
</dbReference>
<evidence type="ECO:0000256" key="2">
    <source>
        <dbReference type="ARBA" id="ARBA00022730"/>
    </source>
</evidence>
<reference evidence="12 13" key="1">
    <citation type="journal article" date="2017" name="Nat. Commun.">
        <title>'ARMAN' archaea depend on association with euryarchaeal host in culture and in situ.</title>
        <authorList>
            <person name="Golyshina O."/>
            <person name="Toshchakov S."/>
            <person name="Makarova K."/>
            <person name="Gavrilov S."/>
            <person name="Korzhenkov A."/>
            <person name="La Cono V."/>
            <person name="Arcadi E."/>
            <person name="Nechitaylo T."/>
            <person name="Ferrer M."/>
            <person name="Kublanov I."/>
            <person name="Wolf Y."/>
            <person name="Yakimov M."/>
            <person name="Golyshin P."/>
            <person name="Slesarev A."/>
            <person name="Kozyavkin S."/>
        </authorList>
    </citation>
    <scope>NUCLEOTIDE SEQUENCE [LARGE SCALE GENOMIC DNA]</scope>
    <source>
        <strain evidence="12 13">Mia14</strain>
    </source>
</reference>
<protein>
    <recommendedName>
        <fullName evidence="7">Small ribosomal subunit protein uS5</fullName>
    </recommendedName>
    <alternativeName>
        <fullName evidence="8">30S ribosomal protein S5</fullName>
    </alternativeName>
</protein>
<dbReference type="GO" id="GO:0019843">
    <property type="term" value="F:rRNA binding"/>
    <property type="evidence" value="ECO:0007669"/>
    <property type="project" value="UniProtKB-KW"/>
</dbReference>
<evidence type="ECO:0000256" key="6">
    <source>
        <dbReference type="ARBA" id="ARBA00025844"/>
    </source>
</evidence>
<dbReference type="GO" id="GO:0006412">
    <property type="term" value="P:translation"/>
    <property type="evidence" value="ECO:0007669"/>
    <property type="project" value="InterPro"/>
</dbReference>
<dbReference type="InterPro" id="IPR000851">
    <property type="entry name" value="Ribosomal_uS5"/>
</dbReference>
<keyword evidence="3" id="KW-0694">RNA-binding</keyword>
<dbReference type="GO" id="GO:0022627">
    <property type="term" value="C:cytosolic small ribosomal subunit"/>
    <property type="evidence" value="ECO:0007669"/>
    <property type="project" value="TreeGrafter"/>
</dbReference>
<dbReference type="InterPro" id="IPR005324">
    <property type="entry name" value="Ribosomal_uS5_C"/>
</dbReference>
<dbReference type="AlphaFoldDB" id="A0A218NLR6"/>
<evidence type="ECO:0000256" key="8">
    <source>
        <dbReference type="ARBA" id="ARBA00035519"/>
    </source>
</evidence>